<reference evidence="2" key="1">
    <citation type="submission" date="2016-06" db="UniProtKB">
        <authorList>
            <consortium name="WormBaseParasite"/>
        </authorList>
    </citation>
    <scope>IDENTIFICATION</scope>
</reference>
<sequence length="208" mass="23963">LHFFCLLQASQFDISPEMQKDISKLMTTISELERKNLDLSLQLKKQNEVTSSTPSEKCSFCFCLHLKLVSSTFAALISQAELRIEREHKKIMENELMELKKMMLQSDNQKLISMATKVELLNNQLLLVNDRCANLHRKIVKEGSSHTAYMDALKHKCEDLERRLSEQKASVAVTGLQIDSATTDEVYCSDFFFYTVCSVHCNWQVMKQ</sequence>
<keyword evidence="1" id="KW-0175">Coiled coil</keyword>
<proteinExistence type="predicted"/>
<feature type="coiled-coil region" evidence="1">
    <location>
        <begin position="82"/>
        <end position="109"/>
    </location>
</feature>
<protein>
    <submittedName>
        <fullName evidence="2">CCDC92 domain-containing protein</fullName>
    </submittedName>
</protein>
<name>A0A183D184_9BILA</name>
<organism evidence="2">
    <name type="scientific">Gongylonema pulchrum</name>
    <dbReference type="NCBI Taxonomy" id="637853"/>
    <lineage>
        <taxon>Eukaryota</taxon>
        <taxon>Metazoa</taxon>
        <taxon>Ecdysozoa</taxon>
        <taxon>Nematoda</taxon>
        <taxon>Chromadorea</taxon>
        <taxon>Rhabditida</taxon>
        <taxon>Spirurina</taxon>
        <taxon>Spiruromorpha</taxon>
        <taxon>Spiruroidea</taxon>
        <taxon>Gongylonematidae</taxon>
        <taxon>Gongylonema</taxon>
    </lineage>
</organism>
<dbReference type="AlphaFoldDB" id="A0A183D184"/>
<dbReference type="WBParaSite" id="GPUH_0000248001-mRNA-1">
    <property type="protein sequence ID" value="GPUH_0000248001-mRNA-1"/>
    <property type="gene ID" value="GPUH_0000248001"/>
</dbReference>
<feature type="coiled-coil region" evidence="1">
    <location>
        <begin position="22"/>
        <end position="49"/>
    </location>
</feature>
<evidence type="ECO:0000313" key="2">
    <source>
        <dbReference type="WBParaSite" id="GPUH_0000248001-mRNA-1"/>
    </source>
</evidence>
<accession>A0A183D184</accession>
<evidence type="ECO:0000256" key="1">
    <source>
        <dbReference type="SAM" id="Coils"/>
    </source>
</evidence>